<reference evidence="2" key="1">
    <citation type="journal article" date="2015" name="Nature">
        <title>Complex archaea that bridge the gap between prokaryotes and eukaryotes.</title>
        <authorList>
            <person name="Spang A."/>
            <person name="Saw J.H."/>
            <person name="Jorgensen S.L."/>
            <person name="Zaremba-Niedzwiedzka K."/>
            <person name="Martijn J."/>
            <person name="Lind A.E."/>
            <person name="van Eijk R."/>
            <person name="Schleper C."/>
            <person name="Guy L."/>
            <person name="Ettema T.J."/>
        </authorList>
    </citation>
    <scope>NUCLEOTIDE SEQUENCE</scope>
</reference>
<proteinExistence type="predicted"/>
<name>A0A0F8Y226_9ZZZZ</name>
<keyword evidence="1" id="KW-0472">Membrane</keyword>
<feature type="transmembrane region" description="Helical" evidence="1">
    <location>
        <begin position="131"/>
        <end position="151"/>
    </location>
</feature>
<dbReference type="AlphaFoldDB" id="A0A0F8Y226"/>
<evidence type="ECO:0000256" key="1">
    <source>
        <dbReference type="SAM" id="Phobius"/>
    </source>
</evidence>
<feature type="transmembrane region" description="Helical" evidence="1">
    <location>
        <begin position="157"/>
        <end position="176"/>
    </location>
</feature>
<protein>
    <submittedName>
        <fullName evidence="2">Uncharacterized protein</fullName>
    </submittedName>
</protein>
<comment type="caution">
    <text evidence="2">The sequence shown here is derived from an EMBL/GenBank/DDBJ whole genome shotgun (WGS) entry which is preliminary data.</text>
</comment>
<sequence>MQNAVALIEYLITGIISFIWIALLSSLYVDLNYQHYLNYKEAILFCLFPIAYVLGIYVDVTSSFLLSRITKVIKLIKKLIPECMTKYYKKLCDTLFGNSGGQPYKHSAEILSHSPSELIKTMDIYVSRDRIARGMALNSLLSICAANLALVSNEKDIVESFFLIFFMISILAWLRLRRLSKVFKIQALKNLRRRRRRS</sequence>
<accession>A0A0F8Y226</accession>
<dbReference type="EMBL" id="LAZR01059523">
    <property type="protein sequence ID" value="KKK67615.1"/>
    <property type="molecule type" value="Genomic_DNA"/>
</dbReference>
<gene>
    <name evidence="2" type="ORF">LCGC14_2952300</name>
</gene>
<feature type="transmembrane region" description="Helical" evidence="1">
    <location>
        <begin position="41"/>
        <end position="66"/>
    </location>
</feature>
<organism evidence="2">
    <name type="scientific">marine sediment metagenome</name>
    <dbReference type="NCBI Taxonomy" id="412755"/>
    <lineage>
        <taxon>unclassified sequences</taxon>
        <taxon>metagenomes</taxon>
        <taxon>ecological metagenomes</taxon>
    </lineage>
</organism>
<evidence type="ECO:0000313" key="2">
    <source>
        <dbReference type="EMBL" id="KKK67615.1"/>
    </source>
</evidence>
<feature type="transmembrane region" description="Helical" evidence="1">
    <location>
        <begin position="7"/>
        <end position="29"/>
    </location>
</feature>
<keyword evidence="1" id="KW-1133">Transmembrane helix</keyword>
<keyword evidence="1" id="KW-0812">Transmembrane</keyword>